<reference evidence="2 3" key="1">
    <citation type="submission" date="2020-12" db="EMBL/GenBank/DDBJ databases">
        <title>Oil enriched cultivation method for isolating marine PHA-producing bacteria.</title>
        <authorList>
            <person name="Zheng W."/>
            <person name="Yu S."/>
            <person name="Huang Y."/>
        </authorList>
    </citation>
    <scope>NUCLEOTIDE SEQUENCE [LARGE SCALE GENOMIC DNA]</scope>
    <source>
        <strain evidence="2 3">SN0-2</strain>
    </source>
</reference>
<accession>A0ABS3E7Z5</accession>
<feature type="domain" description="RES" evidence="1">
    <location>
        <begin position="45"/>
        <end position="122"/>
    </location>
</feature>
<dbReference type="RefSeq" id="WP_207002161.1">
    <property type="nucleotide sequence ID" value="NZ_JAEKJR010000002.1"/>
</dbReference>
<proteinExistence type="predicted"/>
<comment type="caution">
    <text evidence="2">The sequence shown here is derived from an EMBL/GenBank/DDBJ whole genome shotgun (WGS) entry which is preliminary data.</text>
</comment>
<evidence type="ECO:0000313" key="2">
    <source>
        <dbReference type="EMBL" id="MBN8431448.1"/>
    </source>
</evidence>
<sequence length="165" mass="18659">MDDLFHILTDDLDLESKNVIKVIDYQIPLYRARIASSINALKKMQAEPCSELGPTPPQLASDQRMSPSGISVFYGAFNRSTCISEIRPIVGDLAVSAEFRALSKLNLIDLNKLPDCSAVDDIYHDDVLRHSHARSFFKELVFSMSRPARRAESNPYLSTQFIFEY</sequence>
<organism evidence="2 3">
    <name type="scientific">Microbulbifer salipaludis</name>
    <dbReference type="NCBI Taxonomy" id="187980"/>
    <lineage>
        <taxon>Bacteria</taxon>
        <taxon>Pseudomonadati</taxon>
        <taxon>Pseudomonadota</taxon>
        <taxon>Gammaproteobacteria</taxon>
        <taxon>Cellvibrionales</taxon>
        <taxon>Microbulbiferaceae</taxon>
        <taxon>Microbulbifer</taxon>
    </lineage>
</organism>
<gene>
    <name evidence="2" type="ORF">JF535_11350</name>
</gene>
<name>A0ABS3E7Z5_9GAMM</name>
<evidence type="ECO:0000259" key="1">
    <source>
        <dbReference type="Pfam" id="PF08808"/>
    </source>
</evidence>
<dbReference type="Pfam" id="PF08808">
    <property type="entry name" value="RES"/>
    <property type="match status" value="1"/>
</dbReference>
<dbReference type="Proteomes" id="UP000664293">
    <property type="component" value="Unassembled WGS sequence"/>
</dbReference>
<evidence type="ECO:0000313" key="3">
    <source>
        <dbReference type="Proteomes" id="UP000664293"/>
    </source>
</evidence>
<dbReference type="InterPro" id="IPR014914">
    <property type="entry name" value="RES_dom"/>
</dbReference>
<keyword evidence="3" id="KW-1185">Reference proteome</keyword>
<protein>
    <submittedName>
        <fullName evidence="2">RES family NAD+ phosphorylase</fullName>
    </submittedName>
</protein>
<dbReference type="EMBL" id="JAEKJR010000002">
    <property type="protein sequence ID" value="MBN8431448.1"/>
    <property type="molecule type" value="Genomic_DNA"/>
</dbReference>